<evidence type="ECO:0000313" key="1">
    <source>
        <dbReference type="EMBL" id="KAJ8484978.1"/>
    </source>
</evidence>
<protein>
    <submittedName>
        <fullName evidence="1">Uncharacterized protein</fullName>
    </submittedName>
</protein>
<comment type="caution">
    <text evidence="1">The sequence shown here is derived from an EMBL/GenBank/DDBJ whole genome shotgun (WGS) entry which is preliminary data.</text>
</comment>
<evidence type="ECO:0000313" key="2">
    <source>
        <dbReference type="Proteomes" id="UP001222027"/>
    </source>
</evidence>
<gene>
    <name evidence="1" type="ORF">OPV22_017463</name>
</gene>
<accession>A0AAV8QXA1</accession>
<dbReference type="EMBL" id="JAQQAF010000005">
    <property type="protein sequence ID" value="KAJ8484978.1"/>
    <property type="molecule type" value="Genomic_DNA"/>
</dbReference>
<reference evidence="1 2" key="1">
    <citation type="submission" date="2022-12" db="EMBL/GenBank/DDBJ databases">
        <title>Chromosome-scale assembly of the Ensete ventricosum genome.</title>
        <authorList>
            <person name="Dussert Y."/>
            <person name="Stocks J."/>
            <person name="Wendawek A."/>
            <person name="Woldeyes F."/>
            <person name="Nichols R.A."/>
            <person name="Borrell J.S."/>
        </authorList>
    </citation>
    <scope>NUCLEOTIDE SEQUENCE [LARGE SCALE GENOMIC DNA]</scope>
    <source>
        <strain evidence="2">cv. Maze</strain>
        <tissue evidence="1">Seeds</tissue>
    </source>
</reference>
<dbReference type="AlphaFoldDB" id="A0AAV8QXA1"/>
<keyword evidence="2" id="KW-1185">Reference proteome</keyword>
<dbReference type="Proteomes" id="UP001222027">
    <property type="component" value="Unassembled WGS sequence"/>
</dbReference>
<organism evidence="1 2">
    <name type="scientific">Ensete ventricosum</name>
    <name type="common">Abyssinian banana</name>
    <name type="synonym">Musa ensete</name>
    <dbReference type="NCBI Taxonomy" id="4639"/>
    <lineage>
        <taxon>Eukaryota</taxon>
        <taxon>Viridiplantae</taxon>
        <taxon>Streptophyta</taxon>
        <taxon>Embryophyta</taxon>
        <taxon>Tracheophyta</taxon>
        <taxon>Spermatophyta</taxon>
        <taxon>Magnoliopsida</taxon>
        <taxon>Liliopsida</taxon>
        <taxon>Zingiberales</taxon>
        <taxon>Musaceae</taxon>
        <taxon>Ensete</taxon>
    </lineage>
</organism>
<name>A0AAV8QXA1_ENSVE</name>
<sequence>MHESGEGPLEYQRKVAKQLQDYFIRAEETGERSFLWLVSWARMRSATAGRLAEQMGDVRICSRTVDRVCNPASFVQQLKILLSNFVIIDLE</sequence>
<proteinExistence type="predicted"/>